<dbReference type="OrthoDB" id="10261522at2759"/>
<keyword evidence="2" id="KW-0378">Hydrolase</keyword>
<dbReference type="SUPFAM" id="SSF55811">
    <property type="entry name" value="Nudix"/>
    <property type="match status" value="1"/>
</dbReference>
<reference evidence="2" key="1">
    <citation type="submission" date="2014-09" db="EMBL/GenBank/DDBJ databases">
        <title>Draft genome sequence of an oleaginous Mucoromycotina fungus Mucor ambiguus NBRC6742.</title>
        <authorList>
            <person name="Takeda I."/>
            <person name="Yamane N."/>
            <person name="Morita T."/>
            <person name="Tamano K."/>
            <person name="Machida M."/>
            <person name="Baker S."/>
            <person name="Koike H."/>
        </authorList>
    </citation>
    <scope>NUCLEOTIDE SEQUENCE</scope>
    <source>
        <strain evidence="2">NBRC 6742</strain>
    </source>
</reference>
<dbReference type="InterPro" id="IPR015797">
    <property type="entry name" value="NUDIX_hydrolase-like_dom_sf"/>
</dbReference>
<dbReference type="PROSITE" id="PS51462">
    <property type="entry name" value="NUDIX"/>
    <property type="match status" value="1"/>
</dbReference>
<dbReference type="Pfam" id="PF15916">
    <property type="entry name" value="DUF4743"/>
    <property type="match status" value="1"/>
</dbReference>
<dbReference type="Pfam" id="PF00293">
    <property type="entry name" value="NUDIX"/>
    <property type="match status" value="1"/>
</dbReference>
<feature type="domain" description="Nudix hydrolase" evidence="1">
    <location>
        <begin position="138"/>
        <end position="281"/>
    </location>
</feature>
<dbReference type="CDD" id="cd03676">
    <property type="entry name" value="NUDIX_Tnr3_like"/>
    <property type="match status" value="1"/>
</dbReference>
<dbReference type="PANTHER" id="PTHR13622:SF8">
    <property type="entry name" value="THIAMIN PYROPHOSPHOKINASE 1"/>
    <property type="match status" value="1"/>
</dbReference>
<dbReference type="STRING" id="91626.A0A0C9MJR2"/>
<dbReference type="EMBL" id="DF836329">
    <property type="protein sequence ID" value="GAN03397.1"/>
    <property type="molecule type" value="Genomic_DNA"/>
</dbReference>
<dbReference type="FunFam" id="3.90.79.10:FF:000019">
    <property type="entry name" value="Thiamin pyrophosphokinase, putative"/>
    <property type="match status" value="1"/>
</dbReference>
<dbReference type="Gene3D" id="3.90.79.10">
    <property type="entry name" value="Nucleoside Triphosphate Pyrophosphohydrolase"/>
    <property type="match status" value="1"/>
</dbReference>
<dbReference type="GO" id="GO:0044715">
    <property type="term" value="F:8-oxo-dGDP phosphatase activity"/>
    <property type="evidence" value="ECO:0007669"/>
    <property type="project" value="UniProtKB-ARBA"/>
</dbReference>
<dbReference type="AlphaFoldDB" id="A0A0C9MJR2"/>
<protein>
    <submittedName>
        <fullName evidence="2">Nudix hydrolase 20, chloroplastic-like</fullName>
    </submittedName>
</protein>
<dbReference type="Proteomes" id="UP000053815">
    <property type="component" value="Unassembled WGS sequence"/>
</dbReference>
<dbReference type="PANTHER" id="PTHR13622">
    <property type="entry name" value="THIAMIN PYROPHOSPHOKINASE"/>
    <property type="match status" value="1"/>
</dbReference>
<dbReference type="InterPro" id="IPR000086">
    <property type="entry name" value="NUDIX_hydrolase_dom"/>
</dbReference>
<evidence type="ECO:0000313" key="2">
    <source>
        <dbReference type="EMBL" id="GAN03397.1"/>
    </source>
</evidence>
<organism evidence="2">
    <name type="scientific">Mucor ambiguus</name>
    <dbReference type="NCBI Taxonomy" id="91626"/>
    <lineage>
        <taxon>Eukaryota</taxon>
        <taxon>Fungi</taxon>
        <taxon>Fungi incertae sedis</taxon>
        <taxon>Mucoromycota</taxon>
        <taxon>Mucoromycotina</taxon>
        <taxon>Mucoromycetes</taxon>
        <taxon>Mucorales</taxon>
        <taxon>Mucorineae</taxon>
        <taxon>Mucoraceae</taxon>
        <taxon>Mucor</taxon>
    </lineage>
</organism>
<name>A0A0C9MJR2_9FUNG</name>
<accession>A0A0C9MJR2</accession>
<proteinExistence type="predicted"/>
<keyword evidence="3" id="KW-1185">Reference proteome</keyword>
<evidence type="ECO:0000259" key="1">
    <source>
        <dbReference type="PROSITE" id="PS51462"/>
    </source>
</evidence>
<sequence>MTAFKSLLQVVQKCDKYPYVLDPTSKDEIHHAVPFILGPFKIGNVLPSVLPALNEYNKKEEKTPFNITVDAIQFAAWVNTFELRTEVMKKLMDTWRQEEAFKVLGGWRNELYPVYGDSERSDNVAFVMERAATPLFGISTFGVHLNAYTKNEDGQILMWVARRSLTKQTWPGLLDNCVAGGISYSYSVRDTIIKECDEEASIPVEIASKAKSVSTITYFTYTSGGLQPESEYIYDLELPKDFSPTPCDGEVDCFYLWPLEKVKETILNNEWKGNCALVAIEFMMRHSFITPDEEPDYIDISYGLHRRLEFPTPRKGQQ</sequence>
<evidence type="ECO:0000313" key="3">
    <source>
        <dbReference type="Proteomes" id="UP000053815"/>
    </source>
</evidence>
<dbReference type="InterPro" id="IPR031804">
    <property type="entry name" value="DUF4743"/>
</dbReference>
<gene>
    <name evidence="2" type="ORF">MAM1_0040c02850</name>
</gene>